<dbReference type="AlphaFoldDB" id="A0A167MCZ7"/>
<dbReference type="InterPro" id="IPR013078">
    <property type="entry name" value="His_Pase_superF_clade-1"/>
</dbReference>
<dbReference type="PANTHER" id="PTHR10606:SF39">
    <property type="entry name" value="6-PHOSPHOFRUCTO-2-KINASE_FRUCTOSE-2,6-BISPHOSPHATASE YLR345W-RELATED"/>
    <property type="match status" value="1"/>
</dbReference>
<dbReference type="OrthoDB" id="267323at2759"/>
<feature type="domain" description="6-phosphofructo-2-kinase" evidence="4">
    <location>
        <begin position="44"/>
        <end position="264"/>
    </location>
</feature>
<name>A0A167MCZ7_CORFA</name>
<accession>A0A167MCZ7</accession>
<evidence type="ECO:0000313" key="6">
    <source>
        <dbReference type="Proteomes" id="UP000076744"/>
    </source>
</evidence>
<proteinExistence type="predicted"/>
<organism evidence="5 6">
    <name type="scientific">Cordyceps fumosorosea (strain ARSEF 2679)</name>
    <name type="common">Isaria fumosorosea</name>
    <dbReference type="NCBI Taxonomy" id="1081104"/>
    <lineage>
        <taxon>Eukaryota</taxon>
        <taxon>Fungi</taxon>
        <taxon>Dikarya</taxon>
        <taxon>Ascomycota</taxon>
        <taxon>Pezizomycotina</taxon>
        <taxon>Sordariomycetes</taxon>
        <taxon>Hypocreomycetidae</taxon>
        <taxon>Hypocreales</taxon>
        <taxon>Cordycipitaceae</taxon>
        <taxon>Cordyceps</taxon>
    </lineage>
</organism>
<dbReference type="InterPro" id="IPR003094">
    <property type="entry name" value="6Pfruct_kin"/>
</dbReference>
<dbReference type="GO" id="GO:0006003">
    <property type="term" value="P:fructose 2,6-bisphosphate metabolic process"/>
    <property type="evidence" value="ECO:0007669"/>
    <property type="project" value="InterPro"/>
</dbReference>
<evidence type="ECO:0000256" key="1">
    <source>
        <dbReference type="ARBA" id="ARBA00022741"/>
    </source>
</evidence>
<dbReference type="PANTHER" id="PTHR10606">
    <property type="entry name" value="6-PHOSPHOFRUCTO-2-KINASE/FRUCTOSE-2,6-BISPHOSPHATASE"/>
    <property type="match status" value="1"/>
</dbReference>
<dbReference type="GeneID" id="30024735"/>
<reference evidence="5 6" key="1">
    <citation type="journal article" date="2016" name="Genome Biol. Evol.">
        <title>Divergent and convergent evolution of fungal pathogenicity.</title>
        <authorList>
            <person name="Shang Y."/>
            <person name="Xiao G."/>
            <person name="Zheng P."/>
            <person name="Cen K."/>
            <person name="Zhan S."/>
            <person name="Wang C."/>
        </authorList>
    </citation>
    <scope>NUCLEOTIDE SEQUENCE [LARGE SCALE GENOMIC DNA]</scope>
    <source>
        <strain evidence="5 6">ARSEF 2679</strain>
    </source>
</reference>
<dbReference type="GO" id="GO:0005524">
    <property type="term" value="F:ATP binding"/>
    <property type="evidence" value="ECO:0007669"/>
    <property type="project" value="UniProtKB-KW"/>
</dbReference>
<dbReference type="PIRSF" id="PIRSF000709">
    <property type="entry name" value="6PFK_2-Ptase"/>
    <property type="match status" value="1"/>
</dbReference>
<dbReference type="Gene3D" id="3.40.50.300">
    <property type="entry name" value="P-loop containing nucleotide triphosphate hydrolases"/>
    <property type="match status" value="1"/>
</dbReference>
<dbReference type="InterPro" id="IPR027417">
    <property type="entry name" value="P-loop_NTPase"/>
</dbReference>
<dbReference type="Pfam" id="PF00300">
    <property type="entry name" value="His_Phos_1"/>
    <property type="match status" value="1"/>
</dbReference>
<dbReference type="CDD" id="cd07067">
    <property type="entry name" value="HP_PGM_like"/>
    <property type="match status" value="1"/>
</dbReference>
<dbReference type="Gene3D" id="3.40.50.1240">
    <property type="entry name" value="Phosphoglycerate mutase-like"/>
    <property type="match status" value="1"/>
</dbReference>
<keyword evidence="1" id="KW-0547">Nucleotide-binding</keyword>
<keyword evidence="6" id="KW-1185">Reference proteome</keyword>
<dbReference type="GO" id="GO:0006000">
    <property type="term" value="P:fructose metabolic process"/>
    <property type="evidence" value="ECO:0007669"/>
    <property type="project" value="InterPro"/>
</dbReference>
<dbReference type="RefSeq" id="XP_018700789.1">
    <property type="nucleotide sequence ID" value="XM_018852046.1"/>
</dbReference>
<evidence type="ECO:0000256" key="3">
    <source>
        <dbReference type="SAM" id="MobiDB-lite"/>
    </source>
</evidence>
<evidence type="ECO:0000256" key="2">
    <source>
        <dbReference type="ARBA" id="ARBA00022840"/>
    </source>
</evidence>
<dbReference type="GO" id="GO:0003873">
    <property type="term" value="F:6-phosphofructo-2-kinase activity"/>
    <property type="evidence" value="ECO:0007669"/>
    <property type="project" value="InterPro"/>
</dbReference>
<dbReference type="STRING" id="1081104.A0A167MCZ7"/>
<dbReference type="GO" id="GO:0005829">
    <property type="term" value="C:cytosol"/>
    <property type="evidence" value="ECO:0007669"/>
    <property type="project" value="TreeGrafter"/>
</dbReference>
<dbReference type="SUPFAM" id="SSF53254">
    <property type="entry name" value="Phosphoglycerate mutase-like"/>
    <property type="match status" value="1"/>
</dbReference>
<feature type="compositionally biased region" description="Basic and acidic residues" evidence="3">
    <location>
        <begin position="532"/>
        <end position="553"/>
    </location>
</feature>
<dbReference type="Proteomes" id="UP000076744">
    <property type="component" value="Unassembled WGS sequence"/>
</dbReference>
<dbReference type="GO" id="GO:0004331">
    <property type="term" value="F:fructose-2,6-bisphosphate 2-phosphatase activity"/>
    <property type="evidence" value="ECO:0007669"/>
    <property type="project" value="TreeGrafter"/>
</dbReference>
<dbReference type="FunFam" id="3.40.50.300:FF:001280">
    <property type="entry name" value="Related to 6-phosphofructo-2-kinase"/>
    <property type="match status" value="1"/>
</dbReference>
<dbReference type="SUPFAM" id="SSF52540">
    <property type="entry name" value="P-loop containing nucleoside triphosphate hydrolases"/>
    <property type="match status" value="1"/>
</dbReference>
<comment type="caution">
    <text evidence="5">The sequence shown here is derived from an EMBL/GenBank/DDBJ whole genome shotgun (WGS) entry which is preliminary data.</text>
</comment>
<feature type="region of interest" description="Disordered" evidence="3">
    <location>
        <begin position="487"/>
        <end position="553"/>
    </location>
</feature>
<dbReference type="SMART" id="SM00855">
    <property type="entry name" value="PGAM"/>
    <property type="match status" value="1"/>
</dbReference>
<evidence type="ECO:0000259" key="4">
    <source>
        <dbReference type="Pfam" id="PF01591"/>
    </source>
</evidence>
<dbReference type="FunFam" id="3.40.50.1240:FF:000031">
    <property type="entry name" value="6-phosphofructo-2-kinase/fructose-2, 6-bisphosphatase"/>
    <property type="match status" value="1"/>
</dbReference>
<evidence type="ECO:0000313" key="5">
    <source>
        <dbReference type="EMBL" id="OAA54216.1"/>
    </source>
</evidence>
<dbReference type="EMBL" id="AZHB01000030">
    <property type="protein sequence ID" value="OAA54216.1"/>
    <property type="molecule type" value="Genomic_DNA"/>
</dbReference>
<sequence>MDTLLTAEIAANAPRYRRKSSTFIDGIHDVTEDSSMAPAQLYSTMSGRLFHSGRIAIVMVGPPARGKTHVCVSLARYLGWLGVKTRIFHLGDYRRATIGPESAVPKDYFFPDASPESVILRQKILKKCREDIYGWLNHENGQVAIYDAVNPTASGRRSLAKELAKHDVQTLFIESYVDDERILRENARNVKISSPDFAGMDPDEAAKLYLKRIEVRIPVFETMAEEELNYIKMINAGEKFFYNNVNFSYLSHRIVFYLTNLHIKARKTFFVRAGTTTDEDSLRVDGPLSDAGRAYAKRMTETILKHREQEHAETGESAASLPPLTVWTSTRLRTIQTADPLREMNYKVRQRSQMSQLNPGICEKLSERVIRQLYPEEVEKHEVDPYHHRLLRQSYHDLAVRLEPIILELEREQNDLLIIAHESVLRVLYAYLMHCSTVEIPALRFPRDEIIEIIPAAYQNEARRIHIPGLDPEAILGSPSGLGLLAAGSSVPPSGPASRPASQPASGQMTPLAGAAMGTILGSAESTAPLERPPERVINKSKDTVADKLNDED</sequence>
<keyword evidence="2" id="KW-0067">ATP-binding</keyword>
<protein>
    <submittedName>
        <fullName evidence="5">Fructose-2,6-bisphosphatase</fullName>
    </submittedName>
</protein>
<gene>
    <name evidence="5" type="ORF">ISF_08443</name>
</gene>
<dbReference type="InterPro" id="IPR013079">
    <property type="entry name" value="6Phosfructo_kin"/>
</dbReference>
<dbReference type="Pfam" id="PF01591">
    <property type="entry name" value="6PF2K"/>
    <property type="match status" value="1"/>
</dbReference>
<dbReference type="PRINTS" id="PR00991">
    <property type="entry name" value="6PFRUCTKNASE"/>
</dbReference>
<dbReference type="InterPro" id="IPR029033">
    <property type="entry name" value="His_PPase_superfam"/>
</dbReference>
<feature type="compositionally biased region" description="Low complexity" evidence="3">
    <location>
        <begin position="487"/>
        <end position="507"/>
    </location>
</feature>